<proteinExistence type="predicted"/>
<gene>
    <name evidence="3" type="ORF">ACFO60_39725</name>
</gene>
<accession>A0ABV9CVY4</accession>
<protein>
    <submittedName>
        <fullName evidence="3">CHAT domain-containing protein</fullName>
    </submittedName>
</protein>
<organism evidence="3 4">
    <name type="scientific">Sphaerisporangium dianthi</name>
    <dbReference type="NCBI Taxonomy" id="1436120"/>
    <lineage>
        <taxon>Bacteria</taxon>
        <taxon>Bacillati</taxon>
        <taxon>Actinomycetota</taxon>
        <taxon>Actinomycetes</taxon>
        <taxon>Streptosporangiales</taxon>
        <taxon>Streptosporangiaceae</taxon>
        <taxon>Sphaerisporangium</taxon>
    </lineage>
</organism>
<evidence type="ECO:0000256" key="1">
    <source>
        <dbReference type="PROSITE-ProRule" id="PRU00339"/>
    </source>
</evidence>
<dbReference type="InterPro" id="IPR019734">
    <property type="entry name" value="TPR_rpt"/>
</dbReference>
<name>A0ABV9CVY4_9ACTN</name>
<evidence type="ECO:0000313" key="3">
    <source>
        <dbReference type="EMBL" id="MFC4536938.1"/>
    </source>
</evidence>
<dbReference type="EMBL" id="JBHSFP010000064">
    <property type="protein sequence ID" value="MFC4536938.1"/>
    <property type="molecule type" value="Genomic_DNA"/>
</dbReference>
<feature type="repeat" description="TPR" evidence="1">
    <location>
        <begin position="267"/>
        <end position="300"/>
    </location>
</feature>
<dbReference type="InterPro" id="IPR011990">
    <property type="entry name" value="TPR-like_helical_dom_sf"/>
</dbReference>
<feature type="domain" description="CHAT" evidence="2">
    <location>
        <begin position="759"/>
        <end position="1052"/>
    </location>
</feature>
<reference evidence="4" key="1">
    <citation type="journal article" date="2019" name="Int. J. Syst. Evol. Microbiol.">
        <title>The Global Catalogue of Microorganisms (GCM) 10K type strain sequencing project: providing services to taxonomists for standard genome sequencing and annotation.</title>
        <authorList>
            <consortium name="The Broad Institute Genomics Platform"/>
            <consortium name="The Broad Institute Genome Sequencing Center for Infectious Disease"/>
            <person name="Wu L."/>
            <person name="Ma J."/>
        </authorList>
    </citation>
    <scope>NUCLEOTIDE SEQUENCE [LARGE SCALE GENOMIC DNA]</scope>
    <source>
        <strain evidence="4">CGMCC 4.7132</strain>
    </source>
</reference>
<dbReference type="PROSITE" id="PS50005">
    <property type="entry name" value="TPR"/>
    <property type="match status" value="1"/>
</dbReference>
<dbReference type="RefSeq" id="WP_380852335.1">
    <property type="nucleotide sequence ID" value="NZ_JBHSFP010000064.1"/>
</dbReference>
<dbReference type="Pfam" id="PF12770">
    <property type="entry name" value="CHAT"/>
    <property type="match status" value="1"/>
</dbReference>
<evidence type="ECO:0000259" key="2">
    <source>
        <dbReference type="Pfam" id="PF12770"/>
    </source>
</evidence>
<evidence type="ECO:0000313" key="4">
    <source>
        <dbReference type="Proteomes" id="UP001596004"/>
    </source>
</evidence>
<keyword evidence="4" id="KW-1185">Reference proteome</keyword>
<sequence length="1054" mass="111673">MDPARYDEVLHAEMARVTAAQPLLGEERRIEAARAYADLLPDITRAHEAERRYDDSADPSGLEESMWAYRRAAGRPSWAALAPERRGDLAARQSKVARERYETGGDPADLDLAVSLAREAVAAGREAAGHAGTERDVERILLAMASALGLRSLPPETAADIARARRGASRVLPDALTSLGSHLTAAFDREHGRATGDQAVQALLEARALTSGGDLAARVRRRLAETLLMRFKVYGDPADAGDMVAAARDGMVPEGHADRAEAQDCLGTVLLNRSELPGHEDDLDEAVEALEEAVRLRPRDPWSKTNLGAALGRRFKRAGRLGDAERSAELNQAALALIPAGAPDRARVEQNLQAIRAELAAAGAPAGDDRVQAARRMLAATPAGARARPARMGGLAGLLTAAFEQDLDLRGLEEAIALWREAVATCASGSLDRPSLLHGLGRSLMLRYCLLGGRGDLDAAVDGLRRAAGDASSEERANHLLDLAQALSLRAAPAGGGEDDMVSEAFAEAARTAEAGGPGTAVRVCRTWGDWAAERGRLREAAGAMAAALRADERLHRAQAARSHREMAIGVTGPLYVDAAVSLARAGDAEAALLALERGRGRMLAEALDRDRAQLDELERAGRGDLAAAFRRAGARLAALERGGRDTTGGDARAGREAAEEELQRIAAEVRRVPGHALFLAPAQIEEVRTVARDTPLAYVAAGAHGGVAVTADRDGAVTARMLDGVDTEALTPLLVEYLSAQEDRDADPDRWRRALARATEWLGEKAWGPVRAALPDAPSVGVVPCGLLAFLPVHAARLGDGRHAIDDCVVTVVPSARILAACRDLAGRLQVRSLLTVDVADRPGEAPLPHAGQEAAAVLGRFGAGRRLTAGEATAGAVLDALPGHQVLHFACHGRDDLRRPLDSALLLAGAEMIRVSDLMDRRDLAARLAVLSACRTAGAAVARPDELVGLPGALLQAGVAGVIGTLWAITDISGMLLVRRFFDEWKPGGDPARALRAAQLWMRDADNGAKFSAYPDVEALTPPVDPGLRAVWERGRPHADPQHWAAFCYLGW</sequence>
<dbReference type="InterPro" id="IPR024983">
    <property type="entry name" value="CHAT_dom"/>
</dbReference>
<keyword evidence="1" id="KW-0802">TPR repeat</keyword>
<comment type="caution">
    <text evidence="3">The sequence shown here is derived from an EMBL/GenBank/DDBJ whole genome shotgun (WGS) entry which is preliminary data.</text>
</comment>
<dbReference type="Proteomes" id="UP001596004">
    <property type="component" value="Unassembled WGS sequence"/>
</dbReference>
<dbReference type="Gene3D" id="1.25.40.10">
    <property type="entry name" value="Tetratricopeptide repeat domain"/>
    <property type="match status" value="1"/>
</dbReference>